<feature type="transmembrane region" description="Helical" evidence="1">
    <location>
        <begin position="43"/>
        <end position="63"/>
    </location>
</feature>
<keyword evidence="1" id="KW-0812">Transmembrane</keyword>
<evidence type="ECO:0000313" key="3">
    <source>
        <dbReference type="Proteomes" id="UP000245086"/>
    </source>
</evidence>
<dbReference type="InterPro" id="IPR021315">
    <property type="entry name" value="Gap/Sap"/>
</dbReference>
<feature type="transmembrane region" description="Helical" evidence="1">
    <location>
        <begin position="151"/>
        <end position="175"/>
    </location>
</feature>
<evidence type="ECO:0000313" key="2">
    <source>
        <dbReference type="EMBL" id="GBF58778.1"/>
    </source>
</evidence>
<gene>
    <name evidence="2" type="ORF">PbB2_02466</name>
</gene>
<name>A0A2P2ECH8_9PROT</name>
<dbReference type="Pfam" id="PF11139">
    <property type="entry name" value="SfLAP"/>
    <property type="match status" value="1"/>
</dbReference>
<organism evidence="2 3">
    <name type="scientific">Candidatus Phycosocius bacilliformis</name>
    <dbReference type="NCBI Taxonomy" id="1445552"/>
    <lineage>
        <taxon>Bacteria</taxon>
        <taxon>Pseudomonadati</taxon>
        <taxon>Pseudomonadota</taxon>
        <taxon>Alphaproteobacteria</taxon>
        <taxon>Caulobacterales</taxon>
        <taxon>Caulobacterales incertae sedis</taxon>
        <taxon>Candidatus Phycosocius</taxon>
    </lineage>
</organism>
<feature type="transmembrane region" description="Helical" evidence="1">
    <location>
        <begin position="113"/>
        <end position="131"/>
    </location>
</feature>
<comment type="caution">
    <text evidence="2">The sequence shown here is derived from an EMBL/GenBank/DDBJ whole genome shotgun (WGS) entry which is preliminary data.</text>
</comment>
<evidence type="ECO:0008006" key="4">
    <source>
        <dbReference type="Google" id="ProtNLM"/>
    </source>
</evidence>
<keyword evidence="1" id="KW-1133">Transmembrane helix</keyword>
<protein>
    <recommendedName>
        <fullName evidence="4">Sap, sulfolipid-1-addressing protein</fullName>
    </recommendedName>
</protein>
<accession>A0A2P2ECH8</accession>
<dbReference type="AlphaFoldDB" id="A0A2P2ECH8"/>
<feature type="transmembrane region" description="Helical" evidence="1">
    <location>
        <begin position="196"/>
        <end position="215"/>
    </location>
</feature>
<reference evidence="2" key="1">
    <citation type="journal article" date="2018" name="Genome Announc.">
        <title>Draft Genome Sequence of "Candidatus Phycosocius bacilliformis," an Alphaproteobacterial Ectosymbiont of the Hydrocarbon-Producing Green Alga Botryococcus braunii.</title>
        <authorList>
            <person name="Tanabe Y."/>
            <person name="Yamaguchi H."/>
            <person name="Watanabe M.M."/>
        </authorList>
    </citation>
    <scope>NUCLEOTIDE SEQUENCE [LARGE SCALE GENOMIC DNA]</scope>
    <source>
        <strain evidence="2">BOTRYCO-2</strain>
    </source>
</reference>
<sequence>MSFWAAFLSILGLAFIDSLNPFSIAACAIVIAGQQSLARGVMFVGATFAAYFIGGLALVSGWAETLKLLAPYIRPWMAASAWSVLCLVSLVGAIILWRRPKFDPHKKAKQPGVAALIGVFAFALSSTLSDLPTALPYFGAIPIMVASGADMLGLVAWLGFYSLIYVSPLIVLVCFRQLAHHRFAPLTLKINGFMDWSIRRLTPALLVILAGWAGFEAAQVVSHIV</sequence>
<dbReference type="RefSeq" id="WP_108985646.1">
    <property type="nucleotide sequence ID" value="NZ_BFBR01000008.1"/>
</dbReference>
<proteinExistence type="predicted"/>
<dbReference type="OrthoDB" id="7062264at2"/>
<keyword evidence="1" id="KW-0472">Membrane</keyword>
<evidence type="ECO:0000256" key="1">
    <source>
        <dbReference type="SAM" id="Phobius"/>
    </source>
</evidence>
<keyword evidence="3" id="KW-1185">Reference proteome</keyword>
<dbReference type="EMBL" id="BFBR01000008">
    <property type="protein sequence ID" value="GBF58778.1"/>
    <property type="molecule type" value="Genomic_DNA"/>
</dbReference>
<dbReference type="Proteomes" id="UP000245086">
    <property type="component" value="Unassembled WGS sequence"/>
</dbReference>
<feature type="transmembrane region" description="Helical" evidence="1">
    <location>
        <begin position="6"/>
        <end position="31"/>
    </location>
</feature>
<feature type="transmembrane region" description="Helical" evidence="1">
    <location>
        <begin position="75"/>
        <end position="97"/>
    </location>
</feature>